<keyword evidence="4" id="KW-1185">Reference proteome</keyword>
<dbReference type="InterPro" id="IPR005151">
    <property type="entry name" value="Tail-specific_protease"/>
</dbReference>
<gene>
    <name evidence="3" type="ORF">SAMN04487907_102267</name>
</gene>
<dbReference type="PANTHER" id="PTHR32060">
    <property type="entry name" value="TAIL-SPECIFIC PROTEASE"/>
    <property type="match status" value="1"/>
</dbReference>
<dbReference type="EMBL" id="FOKV01000002">
    <property type="protein sequence ID" value="SFC10757.1"/>
    <property type="molecule type" value="Genomic_DNA"/>
</dbReference>
<dbReference type="GO" id="GO:0006508">
    <property type="term" value="P:proteolysis"/>
    <property type="evidence" value="ECO:0007669"/>
    <property type="project" value="UniProtKB-KW"/>
</dbReference>
<accession>A0A1I1GG34</accession>
<dbReference type="Pfam" id="PF03572">
    <property type="entry name" value="Peptidase_S41"/>
    <property type="match status" value="1"/>
</dbReference>
<evidence type="ECO:0000313" key="4">
    <source>
        <dbReference type="Proteomes" id="UP000199438"/>
    </source>
</evidence>
<dbReference type="InterPro" id="IPR029045">
    <property type="entry name" value="ClpP/crotonase-like_dom_sf"/>
</dbReference>
<dbReference type="AlphaFoldDB" id="A0A1I1GG34"/>
<dbReference type="Pfam" id="PF18294">
    <property type="entry name" value="Pept_S41_N"/>
    <property type="match status" value="1"/>
</dbReference>
<reference evidence="4" key="1">
    <citation type="submission" date="2016-10" db="EMBL/GenBank/DDBJ databases">
        <authorList>
            <person name="Varghese N."/>
            <person name="Submissions S."/>
        </authorList>
    </citation>
    <scope>NUCLEOTIDE SEQUENCE [LARGE SCALE GENOMIC DNA]</scope>
    <source>
        <strain evidence="4">DSM 24499</strain>
    </source>
</reference>
<dbReference type="PROSITE" id="PS51257">
    <property type="entry name" value="PROKAR_LIPOPROTEIN"/>
    <property type="match status" value="1"/>
</dbReference>
<keyword evidence="3" id="KW-0645">Protease</keyword>
<keyword evidence="3" id="KW-0378">Hydrolase</keyword>
<dbReference type="STRING" id="1334022.SAMN04487907_102267"/>
<dbReference type="Gene3D" id="3.30.750.170">
    <property type="match status" value="1"/>
</dbReference>
<keyword evidence="1" id="KW-0732">Signal</keyword>
<dbReference type="GO" id="GO:0008236">
    <property type="term" value="F:serine-type peptidase activity"/>
    <property type="evidence" value="ECO:0007669"/>
    <property type="project" value="InterPro"/>
</dbReference>
<dbReference type="PANTHER" id="PTHR32060:SF30">
    <property type="entry name" value="CARBOXY-TERMINAL PROCESSING PROTEASE CTPA"/>
    <property type="match status" value="1"/>
</dbReference>
<dbReference type="Proteomes" id="UP000199438">
    <property type="component" value="Unassembled WGS sequence"/>
</dbReference>
<sequence length="490" mass="55035">MKRMKMRRFLLVAIFAGSLMTSCSEDMDDVIDDDVLVERENVEIEDFIYRGMDEIYLYKPDIPELADDYFDSEDDYYDFLVSWDTPEDLFDEGLVAPQDRFSYITDDYIELENSFSGISETTGVDYRLYLFSNSDDIFGVVRYIVPGSNAEGTAIKRGDLFTEINGETLNRNNYRSLLSSPSVTFTLAEINDNAVSNTGEEVTIATSEVTENPVLIQNVIETDGLKIGYLMYNSFVADFDQQLNDAFAYFASENIDHLVLDLRYNGGGRVSSATALASMITGSYTGEIFAKQQWNEDYQNYFLATDPDRLFNYFTDDLPGEIALNQLNLTDLYVIGTSSTASASELVINGLKPYIDVYLIGHTTTGKSQASVTLYDSPNFGPTNANPDHTYAIQPLVYESVNANDIVVPYDGIDPDVESYESLSDLGVLGDPSEPMLAAAINAITGNTSEAQAMTRQREFNYQEFKERASLQPNYKRMYIDELPSLRLDQ</sequence>
<name>A0A1I1GG34_9FLAO</name>
<dbReference type="SMART" id="SM00245">
    <property type="entry name" value="TSPc"/>
    <property type="match status" value="1"/>
</dbReference>
<dbReference type="CDD" id="cd07561">
    <property type="entry name" value="Peptidase_S41_CPP_like"/>
    <property type="match status" value="1"/>
</dbReference>
<dbReference type="OrthoDB" id="7168509at2"/>
<dbReference type="Gene3D" id="2.30.42.10">
    <property type="match status" value="1"/>
</dbReference>
<protein>
    <submittedName>
        <fullName evidence="3">C-terminal processing protease CtpA/Prc, contains a PDZ domain</fullName>
    </submittedName>
</protein>
<proteinExistence type="predicted"/>
<dbReference type="GO" id="GO:0004175">
    <property type="term" value="F:endopeptidase activity"/>
    <property type="evidence" value="ECO:0007669"/>
    <property type="project" value="TreeGrafter"/>
</dbReference>
<organism evidence="3 4">
    <name type="scientific">Zunongwangia mangrovi</name>
    <dbReference type="NCBI Taxonomy" id="1334022"/>
    <lineage>
        <taxon>Bacteria</taxon>
        <taxon>Pseudomonadati</taxon>
        <taxon>Bacteroidota</taxon>
        <taxon>Flavobacteriia</taxon>
        <taxon>Flavobacteriales</taxon>
        <taxon>Flavobacteriaceae</taxon>
        <taxon>Zunongwangia</taxon>
    </lineage>
</organism>
<dbReference type="GO" id="GO:0030288">
    <property type="term" value="C:outer membrane-bounded periplasmic space"/>
    <property type="evidence" value="ECO:0007669"/>
    <property type="project" value="TreeGrafter"/>
</dbReference>
<dbReference type="InterPro" id="IPR041613">
    <property type="entry name" value="Pept_S41_N"/>
</dbReference>
<evidence type="ECO:0000313" key="3">
    <source>
        <dbReference type="EMBL" id="SFC10757.1"/>
    </source>
</evidence>
<dbReference type="Gene3D" id="3.90.226.10">
    <property type="entry name" value="2-enoyl-CoA Hydratase, Chain A, domain 1"/>
    <property type="match status" value="1"/>
</dbReference>
<dbReference type="InterPro" id="IPR036034">
    <property type="entry name" value="PDZ_sf"/>
</dbReference>
<dbReference type="GO" id="GO:0007165">
    <property type="term" value="P:signal transduction"/>
    <property type="evidence" value="ECO:0007669"/>
    <property type="project" value="TreeGrafter"/>
</dbReference>
<feature type="signal peptide" evidence="1">
    <location>
        <begin position="1"/>
        <end position="24"/>
    </location>
</feature>
<evidence type="ECO:0000259" key="2">
    <source>
        <dbReference type="SMART" id="SM00245"/>
    </source>
</evidence>
<feature type="chain" id="PRO_5011623648" evidence="1">
    <location>
        <begin position="25"/>
        <end position="490"/>
    </location>
</feature>
<feature type="domain" description="Tail specific protease" evidence="2">
    <location>
        <begin position="180"/>
        <end position="420"/>
    </location>
</feature>
<evidence type="ECO:0000256" key="1">
    <source>
        <dbReference type="SAM" id="SignalP"/>
    </source>
</evidence>
<dbReference type="SUPFAM" id="SSF52096">
    <property type="entry name" value="ClpP/crotonase"/>
    <property type="match status" value="1"/>
</dbReference>